<dbReference type="eggNOG" id="KOG4658">
    <property type="taxonomic scope" value="Eukaryota"/>
</dbReference>
<organism evidence="4">
    <name type="scientific">Oryza nivara</name>
    <name type="common">Indian wild rice</name>
    <name type="synonym">Oryza sativa f. spontanea</name>
    <dbReference type="NCBI Taxonomy" id="4536"/>
    <lineage>
        <taxon>Eukaryota</taxon>
        <taxon>Viridiplantae</taxon>
        <taxon>Streptophyta</taxon>
        <taxon>Embryophyta</taxon>
        <taxon>Tracheophyta</taxon>
        <taxon>Spermatophyta</taxon>
        <taxon>Magnoliopsida</taxon>
        <taxon>Liliopsida</taxon>
        <taxon>Poales</taxon>
        <taxon>Poaceae</taxon>
        <taxon>BOP clade</taxon>
        <taxon>Oryzoideae</taxon>
        <taxon>Oryzeae</taxon>
        <taxon>Oryzinae</taxon>
        <taxon>Oryza</taxon>
    </lineage>
</organism>
<name>A0A0E0J464_ORYNI</name>
<evidence type="ECO:0000313" key="4">
    <source>
        <dbReference type="EnsemblPlants" id="ONIVA11G19370.1"/>
    </source>
</evidence>
<dbReference type="Pfam" id="PF23559">
    <property type="entry name" value="WHD_DRP"/>
    <property type="match status" value="1"/>
</dbReference>
<evidence type="ECO:0008006" key="6">
    <source>
        <dbReference type="Google" id="ProtNLM"/>
    </source>
</evidence>
<dbReference type="Proteomes" id="UP000006591">
    <property type="component" value="Chromosome 11"/>
</dbReference>
<dbReference type="Gene3D" id="1.10.10.10">
    <property type="entry name" value="Winged helix-like DNA-binding domain superfamily/Winged helix DNA-binding domain"/>
    <property type="match status" value="1"/>
</dbReference>
<dbReference type="SUPFAM" id="SSF52058">
    <property type="entry name" value="L domain-like"/>
    <property type="match status" value="1"/>
</dbReference>
<dbReference type="InterPro" id="IPR058922">
    <property type="entry name" value="WHD_DRP"/>
</dbReference>
<proteinExistence type="predicted"/>
<keyword evidence="1" id="KW-0611">Plant defense</keyword>
<evidence type="ECO:0000259" key="3">
    <source>
        <dbReference type="Pfam" id="PF25019"/>
    </source>
</evidence>
<protein>
    <recommendedName>
        <fullName evidence="6">NB-ARC domain-containing protein</fullName>
    </recommendedName>
</protein>
<dbReference type="InterPro" id="IPR056789">
    <property type="entry name" value="LRR_R13L1-DRL21"/>
</dbReference>
<sequence length="571" mass="65977">MIIKNADVGPVVGASEISVPGGDDLYDYIKPEDSVIGREDKTMEALRWTYEHLDVPVQRCFSYCSIFPRGHHFYSDELINLWVAEGFIDSYGGKYELEAVGQLYLDKLVSCSFLQKENLRGSFTVPDLVHFLAVEVAGSECLSIQNGWEGDLPQNVHHLFIEIDGGNISEEILELTELRTLIINHTGQNWQNLSYEIFENVFMNLPRLRVLILEVEWFQSEMKIFDVPLSINLLRHLRYFGFRVSVTGSSLWVLNLPATFARLSHLLVLDVTGFDKLSFPLNEDMSDLTELRHVIINSEDPHFPYIGRHESLRTFKHFTVKMEAGYELHQLKRLNKLRGELNIYGLENVPGNEDALQPELHNKVNLTRVKLSWGNPQEDQGLQSQVLEALRPPAWLQTLQIVRYKGLAYPNWMMTNCPEAPKCLQDLKLEECRQLGEEIPEHNRLFKYLRILHVANCIWEFFPANMERLESLQKLKIEDCLNLQSLPTRLPLSLRILHISNCDRWNQWPDSVEDDLRSLLELEIEDCHDIESLPAQLPGSLEKLKIQTRTKKWKTINEDLYPSEDGEGSVL</sequence>
<dbReference type="Gramene" id="ONIVA11G19370.1">
    <property type="protein sequence ID" value="ONIVA11G19370.1"/>
    <property type="gene ID" value="ONIVA11G19370"/>
</dbReference>
<dbReference type="OMA" id="ILEVEWF"/>
<dbReference type="STRING" id="4536.A0A0E0J464"/>
<reference evidence="4" key="2">
    <citation type="submission" date="2018-04" db="EMBL/GenBank/DDBJ databases">
        <title>OnivRS2 (Oryza nivara Reference Sequence Version 2).</title>
        <authorList>
            <person name="Zhang J."/>
            <person name="Kudrna D."/>
            <person name="Lee S."/>
            <person name="Talag J."/>
            <person name="Rajasekar S."/>
            <person name="Welchert J."/>
            <person name="Hsing Y.-I."/>
            <person name="Wing R.A."/>
        </authorList>
    </citation>
    <scope>NUCLEOTIDE SEQUENCE [LARGE SCALE GENOMIC DNA]</scope>
    <source>
        <strain evidence="4">SL10</strain>
    </source>
</reference>
<dbReference type="PANTHER" id="PTHR23155:SF1058">
    <property type="entry name" value="OS11G0668100 PROTEIN"/>
    <property type="match status" value="1"/>
</dbReference>
<keyword evidence="5" id="KW-1185">Reference proteome</keyword>
<dbReference type="Pfam" id="PF25019">
    <property type="entry name" value="LRR_R13L1-DRL21"/>
    <property type="match status" value="1"/>
</dbReference>
<reference evidence="4" key="1">
    <citation type="submission" date="2015-04" db="UniProtKB">
        <authorList>
            <consortium name="EnsemblPlants"/>
        </authorList>
    </citation>
    <scope>IDENTIFICATION</scope>
    <source>
        <strain evidence="4">SL10</strain>
    </source>
</reference>
<dbReference type="AlphaFoldDB" id="A0A0E0J464"/>
<evidence type="ECO:0000313" key="5">
    <source>
        <dbReference type="Proteomes" id="UP000006591"/>
    </source>
</evidence>
<dbReference type="InterPro" id="IPR044974">
    <property type="entry name" value="Disease_R_plants"/>
</dbReference>
<dbReference type="GO" id="GO:0098542">
    <property type="term" value="P:defense response to other organism"/>
    <property type="evidence" value="ECO:0007669"/>
    <property type="project" value="TreeGrafter"/>
</dbReference>
<feature type="domain" description="R13L1/DRL21-like LRR repeat region" evidence="3">
    <location>
        <begin position="328"/>
        <end position="457"/>
    </location>
</feature>
<dbReference type="InterPro" id="IPR036388">
    <property type="entry name" value="WH-like_DNA-bd_sf"/>
</dbReference>
<dbReference type="EnsemblPlants" id="ONIVA11G19370.1">
    <property type="protein sequence ID" value="ONIVA11G19370.1"/>
    <property type="gene ID" value="ONIVA11G19370"/>
</dbReference>
<accession>A0A0E0J464</accession>
<dbReference type="Gene3D" id="3.80.10.10">
    <property type="entry name" value="Ribonuclease Inhibitor"/>
    <property type="match status" value="1"/>
</dbReference>
<dbReference type="HOGENOM" id="CLU_000837_33_1_1"/>
<dbReference type="InterPro" id="IPR032675">
    <property type="entry name" value="LRR_dom_sf"/>
</dbReference>
<dbReference type="PANTHER" id="PTHR23155">
    <property type="entry name" value="DISEASE RESISTANCE PROTEIN RP"/>
    <property type="match status" value="1"/>
</dbReference>
<feature type="domain" description="Disease resistance protein winged helix" evidence="2">
    <location>
        <begin position="66"/>
        <end position="133"/>
    </location>
</feature>
<evidence type="ECO:0000256" key="1">
    <source>
        <dbReference type="ARBA" id="ARBA00022821"/>
    </source>
</evidence>
<evidence type="ECO:0000259" key="2">
    <source>
        <dbReference type="Pfam" id="PF23559"/>
    </source>
</evidence>